<name>A0A518GU89_9PLAN</name>
<proteinExistence type="predicted"/>
<keyword evidence="2" id="KW-1185">Reference proteome</keyword>
<protein>
    <submittedName>
        <fullName evidence="1">Uncharacterized protein</fullName>
    </submittedName>
</protein>
<sequence>MSEIHVGDTILLHGREIGLLGEFLVNDDISGAWCGDFTPAPGYSQVRHLFMEWTELVNDQCFSLLDEADDKIAAIGVAAVRKGELLAITNLQLHDDGRSVKGSFRLVIWQ</sequence>
<evidence type="ECO:0000313" key="1">
    <source>
        <dbReference type="EMBL" id="QDV32145.1"/>
    </source>
</evidence>
<reference evidence="1 2" key="1">
    <citation type="submission" date="2019-02" db="EMBL/GenBank/DDBJ databases">
        <title>Deep-cultivation of Planctomycetes and their phenomic and genomic characterization uncovers novel biology.</title>
        <authorList>
            <person name="Wiegand S."/>
            <person name="Jogler M."/>
            <person name="Boedeker C."/>
            <person name="Pinto D."/>
            <person name="Vollmers J."/>
            <person name="Rivas-Marin E."/>
            <person name="Kohn T."/>
            <person name="Peeters S.H."/>
            <person name="Heuer A."/>
            <person name="Rast P."/>
            <person name="Oberbeckmann S."/>
            <person name="Bunk B."/>
            <person name="Jeske O."/>
            <person name="Meyerdierks A."/>
            <person name="Storesund J.E."/>
            <person name="Kallscheuer N."/>
            <person name="Luecker S."/>
            <person name="Lage O.M."/>
            <person name="Pohl T."/>
            <person name="Merkel B.J."/>
            <person name="Hornburger P."/>
            <person name="Mueller R.-W."/>
            <person name="Bruemmer F."/>
            <person name="Labrenz M."/>
            <person name="Spormann A.M."/>
            <person name="Op den Camp H."/>
            <person name="Overmann J."/>
            <person name="Amann R."/>
            <person name="Jetten M.S.M."/>
            <person name="Mascher T."/>
            <person name="Medema M.H."/>
            <person name="Devos D.P."/>
            <person name="Kaster A.-K."/>
            <person name="Ovreas L."/>
            <person name="Rohde M."/>
            <person name="Galperin M.Y."/>
            <person name="Jogler C."/>
        </authorList>
    </citation>
    <scope>NUCLEOTIDE SEQUENCE [LARGE SCALE GENOMIC DNA]</scope>
    <source>
        <strain evidence="1 2">Spb1</strain>
    </source>
</reference>
<dbReference type="KEGG" id="peh:Spb1_40940"/>
<organism evidence="1 2">
    <name type="scientific">Planctopirus ephydatiae</name>
    <dbReference type="NCBI Taxonomy" id="2528019"/>
    <lineage>
        <taxon>Bacteria</taxon>
        <taxon>Pseudomonadati</taxon>
        <taxon>Planctomycetota</taxon>
        <taxon>Planctomycetia</taxon>
        <taxon>Planctomycetales</taxon>
        <taxon>Planctomycetaceae</taxon>
        <taxon>Planctopirus</taxon>
    </lineage>
</organism>
<dbReference type="AlphaFoldDB" id="A0A518GU89"/>
<dbReference type="Proteomes" id="UP000315349">
    <property type="component" value="Chromosome"/>
</dbReference>
<accession>A0A518GU89</accession>
<dbReference type="EMBL" id="CP036299">
    <property type="protein sequence ID" value="QDV32145.1"/>
    <property type="molecule type" value="Genomic_DNA"/>
</dbReference>
<dbReference type="RefSeq" id="WP_145304151.1">
    <property type="nucleotide sequence ID" value="NZ_CP036299.1"/>
</dbReference>
<dbReference type="OrthoDB" id="9835078at2"/>
<evidence type="ECO:0000313" key="2">
    <source>
        <dbReference type="Proteomes" id="UP000315349"/>
    </source>
</evidence>
<gene>
    <name evidence="1" type="ORF">Spb1_40940</name>
</gene>